<dbReference type="PANTHER" id="PTHR42755:SF1">
    <property type="entry name" value="3-DEOXY-D-MANNO-OCTULOSONIC ACID TRANSFERASE, MITOCHONDRIAL-RELATED"/>
    <property type="match status" value="1"/>
</dbReference>
<keyword evidence="8" id="KW-0448">Lipopolysaccharide biosynthesis</keyword>
<comment type="subcellular location">
    <subcellularLocation>
        <location evidence="8">Cell membrane</location>
    </subcellularLocation>
</comment>
<sequence length="420" mass="44619">MAVPRRPRRAGNSLSFFYGIATRLAEAGLQLRNLVLPDDAWRERLVPPDADIPRRPVWLHAASVGEVNSARMLIDALAGDPGVLVTTNSLTGRATAREAGWPARLAPFDAPGATARFISRAQPSVQVTVEGEFWPNRARALRAASVPQVVIGARMSERSARRWSKMPGLIEPVLSGITALSAQDAGSESRLIALGLDPNALMGRMDLKLIGPAMVKPSDHGPDRDRTILAASTHAGEEDIVIDAFTAARRDKPELRLILAPRHPERGDAVAGLLQARGLPVARRSLGATLDQAAPILLADTLGEMALWYAAAGTCFTGGSLIDHGGHTPWEPAAHNCAILHGPHVGNAAEAYDALDRAGASHGVTAETLGFELSRLGGDSAATRRAGQLARQVLDQRAGDPAPLLARIRALARNRSRAHI</sequence>
<dbReference type="GO" id="GO:0016740">
    <property type="term" value="F:transferase activity"/>
    <property type="evidence" value="ECO:0007669"/>
    <property type="project" value="UniProtKB-KW"/>
</dbReference>
<evidence type="ECO:0000256" key="2">
    <source>
        <dbReference type="ARBA" id="ARBA00004713"/>
    </source>
</evidence>
<keyword evidence="8" id="KW-1003">Cell membrane</keyword>
<dbReference type="EMBL" id="JAKZEU010000003">
    <property type="protein sequence ID" value="MCQ0970699.1"/>
    <property type="molecule type" value="Genomic_DNA"/>
</dbReference>
<evidence type="ECO:0000256" key="7">
    <source>
        <dbReference type="ARBA" id="ARBA00049183"/>
    </source>
</evidence>
<evidence type="ECO:0000313" key="10">
    <source>
        <dbReference type="EMBL" id="MCQ0970699.1"/>
    </source>
</evidence>
<proteinExistence type="inferred from homology"/>
<evidence type="ECO:0000313" key="11">
    <source>
        <dbReference type="Proteomes" id="UP001203945"/>
    </source>
</evidence>
<dbReference type="Gene3D" id="3.40.50.11720">
    <property type="entry name" value="3-Deoxy-D-manno-octulosonic-acid transferase, N-terminal domain"/>
    <property type="match status" value="1"/>
</dbReference>
<evidence type="ECO:0000256" key="8">
    <source>
        <dbReference type="RuleBase" id="RU365103"/>
    </source>
</evidence>
<dbReference type="InterPro" id="IPR039901">
    <property type="entry name" value="Kdotransferase"/>
</dbReference>
<evidence type="ECO:0000256" key="5">
    <source>
        <dbReference type="ARBA" id="ARBA00022679"/>
    </source>
</evidence>
<protein>
    <recommendedName>
        <fullName evidence="4 8">3-deoxy-D-manno-octulosonic acid transferase</fullName>
        <shortName evidence="8">Kdo transferase</shortName>
        <ecNumber evidence="3 8">2.4.99.12</ecNumber>
    </recommendedName>
    <alternativeName>
        <fullName evidence="6 8">Lipid IV(A) 3-deoxy-D-manno-octulosonic acid transferase</fullName>
    </alternativeName>
</protein>
<evidence type="ECO:0000256" key="4">
    <source>
        <dbReference type="ARBA" id="ARBA00019077"/>
    </source>
</evidence>
<keyword evidence="11" id="KW-1185">Reference proteome</keyword>
<comment type="caution">
    <text evidence="10">The sequence shown here is derived from an EMBL/GenBank/DDBJ whole genome shotgun (WGS) entry which is preliminary data.</text>
</comment>
<dbReference type="RefSeq" id="WP_255329714.1">
    <property type="nucleotide sequence ID" value="NZ_JAKZEU010000003.1"/>
</dbReference>
<organism evidence="10 11">
    <name type="scientific">Paracoccus albicereus</name>
    <dbReference type="NCBI Taxonomy" id="2922394"/>
    <lineage>
        <taxon>Bacteria</taxon>
        <taxon>Pseudomonadati</taxon>
        <taxon>Pseudomonadota</taxon>
        <taxon>Alphaproteobacteria</taxon>
        <taxon>Rhodobacterales</taxon>
        <taxon>Paracoccaceae</taxon>
        <taxon>Paracoccus</taxon>
    </lineage>
</organism>
<keyword evidence="5 8" id="KW-0808">Transferase</keyword>
<evidence type="ECO:0000256" key="6">
    <source>
        <dbReference type="ARBA" id="ARBA00031445"/>
    </source>
</evidence>
<dbReference type="Pfam" id="PF04413">
    <property type="entry name" value="Glycos_transf_N"/>
    <property type="match status" value="1"/>
</dbReference>
<dbReference type="Gene3D" id="3.40.50.2000">
    <property type="entry name" value="Glycogen Phosphorylase B"/>
    <property type="match status" value="1"/>
</dbReference>
<evidence type="ECO:0000256" key="3">
    <source>
        <dbReference type="ARBA" id="ARBA00012621"/>
    </source>
</evidence>
<feature type="domain" description="3-deoxy-D-manno-octulosonic-acid transferase N-terminal" evidence="9">
    <location>
        <begin position="40"/>
        <end position="204"/>
    </location>
</feature>
<name>A0ABT1MSI9_9RHOB</name>
<dbReference type="PANTHER" id="PTHR42755">
    <property type="entry name" value="3-DEOXY-MANNO-OCTULOSONATE CYTIDYLYLTRANSFERASE"/>
    <property type="match status" value="1"/>
</dbReference>
<comment type="pathway">
    <text evidence="2 8">Bacterial outer membrane biogenesis; LPS core biosynthesis.</text>
</comment>
<dbReference type="InterPro" id="IPR007507">
    <property type="entry name" value="Glycos_transf_N"/>
</dbReference>
<dbReference type="InterPro" id="IPR038107">
    <property type="entry name" value="Glycos_transf_N_sf"/>
</dbReference>
<evidence type="ECO:0000259" key="9">
    <source>
        <dbReference type="Pfam" id="PF04413"/>
    </source>
</evidence>
<comment type="catalytic activity">
    <reaction evidence="7 8">
        <text>lipid IVA (E. coli) + CMP-3-deoxy-beta-D-manno-octulosonate = alpha-Kdo-(2-&gt;6)-lipid IVA (E. coli) + CMP + H(+)</text>
        <dbReference type="Rhea" id="RHEA:28066"/>
        <dbReference type="ChEBI" id="CHEBI:15378"/>
        <dbReference type="ChEBI" id="CHEBI:58603"/>
        <dbReference type="ChEBI" id="CHEBI:60364"/>
        <dbReference type="ChEBI" id="CHEBI:60377"/>
        <dbReference type="ChEBI" id="CHEBI:85987"/>
        <dbReference type="EC" id="2.4.99.12"/>
    </reaction>
</comment>
<keyword evidence="8" id="KW-0472">Membrane</keyword>
<evidence type="ECO:0000256" key="1">
    <source>
        <dbReference type="ARBA" id="ARBA00003394"/>
    </source>
</evidence>
<comment type="similarity">
    <text evidence="8">Belongs to the glycosyltransferase group 1 family.</text>
</comment>
<dbReference type="SUPFAM" id="SSF53756">
    <property type="entry name" value="UDP-Glycosyltransferase/glycogen phosphorylase"/>
    <property type="match status" value="1"/>
</dbReference>
<gene>
    <name evidence="10" type="ORF">MLD63_09710</name>
</gene>
<comment type="function">
    <text evidence="1 8">Involved in lipopolysaccharide (LPS) biosynthesis. Catalyzes the transfer of 3-deoxy-D-manno-octulosonate (Kdo) residue(s) from CMP-Kdo to lipid IV(A), the tetraacyldisaccharide-1,4'-bisphosphate precursor of lipid A.</text>
</comment>
<dbReference type="Proteomes" id="UP001203945">
    <property type="component" value="Unassembled WGS sequence"/>
</dbReference>
<reference evidence="10 11" key="1">
    <citation type="submission" date="2022-03" db="EMBL/GenBank/DDBJ databases">
        <authorList>
            <person name="He Y."/>
        </authorList>
    </citation>
    <scope>NUCLEOTIDE SEQUENCE [LARGE SCALE GENOMIC DNA]</scope>
    <source>
        <strain evidence="10 11">TK19116</strain>
    </source>
</reference>
<accession>A0ABT1MSI9</accession>
<dbReference type="EC" id="2.4.99.12" evidence="3 8"/>